<sequence>MKTDTVKLVVEIESFGMNFDEFDKETGPSNGLQPKQADLTVTPPDGAWTEYVSRGVTLLRISSTKHKERPLRGSGYLVDVEVGPRETRVERVTHPVMPEDIPEPAQEGAVEVTYETLGYLVQSFHDHTQAILVHRIQVIKGVQREKRHRIVRVKLEVNALIERVAELERDNRRLRGI</sequence>
<comment type="caution">
    <text evidence="3">The sequence shown here is derived from an EMBL/GenBank/DDBJ whole genome shotgun (WGS) entry which is preliminary data.</text>
</comment>
<feature type="coiled-coil region" evidence="1">
    <location>
        <begin position="150"/>
        <end position="177"/>
    </location>
</feature>
<dbReference type="EMBL" id="BKCJ010388271">
    <property type="protein sequence ID" value="GFA22384.1"/>
    <property type="molecule type" value="Genomic_DNA"/>
</dbReference>
<keyword evidence="1" id="KW-0175">Coiled coil</keyword>
<evidence type="ECO:0000313" key="3">
    <source>
        <dbReference type="EMBL" id="GFA22384.1"/>
    </source>
</evidence>
<evidence type="ECO:0000256" key="2">
    <source>
        <dbReference type="SAM" id="MobiDB-lite"/>
    </source>
</evidence>
<dbReference type="AlphaFoldDB" id="A0A699JC42"/>
<protein>
    <submittedName>
        <fullName evidence="3">Uncharacterized protein</fullName>
    </submittedName>
</protein>
<reference evidence="3" key="1">
    <citation type="journal article" date="2019" name="Sci. Rep.">
        <title>Draft genome of Tanacetum cinerariifolium, the natural source of mosquito coil.</title>
        <authorList>
            <person name="Yamashiro T."/>
            <person name="Shiraishi A."/>
            <person name="Satake H."/>
            <person name="Nakayama K."/>
        </authorList>
    </citation>
    <scope>NUCLEOTIDE SEQUENCE</scope>
</reference>
<gene>
    <name evidence="3" type="ORF">Tci_594356</name>
</gene>
<proteinExistence type="predicted"/>
<accession>A0A699JC42</accession>
<organism evidence="3">
    <name type="scientific">Tanacetum cinerariifolium</name>
    <name type="common">Dalmatian daisy</name>
    <name type="synonym">Chrysanthemum cinerariifolium</name>
    <dbReference type="NCBI Taxonomy" id="118510"/>
    <lineage>
        <taxon>Eukaryota</taxon>
        <taxon>Viridiplantae</taxon>
        <taxon>Streptophyta</taxon>
        <taxon>Embryophyta</taxon>
        <taxon>Tracheophyta</taxon>
        <taxon>Spermatophyta</taxon>
        <taxon>Magnoliopsida</taxon>
        <taxon>eudicotyledons</taxon>
        <taxon>Gunneridae</taxon>
        <taxon>Pentapetalae</taxon>
        <taxon>asterids</taxon>
        <taxon>campanulids</taxon>
        <taxon>Asterales</taxon>
        <taxon>Asteraceae</taxon>
        <taxon>Asteroideae</taxon>
        <taxon>Anthemideae</taxon>
        <taxon>Anthemidinae</taxon>
        <taxon>Tanacetum</taxon>
    </lineage>
</organism>
<feature type="region of interest" description="Disordered" evidence="2">
    <location>
        <begin position="21"/>
        <end position="41"/>
    </location>
</feature>
<feature type="non-terminal residue" evidence="3">
    <location>
        <position position="177"/>
    </location>
</feature>
<evidence type="ECO:0000256" key="1">
    <source>
        <dbReference type="SAM" id="Coils"/>
    </source>
</evidence>
<name>A0A699JC42_TANCI</name>